<evidence type="ECO:0000313" key="2">
    <source>
        <dbReference type="Proteomes" id="UP001186974"/>
    </source>
</evidence>
<proteinExistence type="predicted"/>
<protein>
    <submittedName>
        <fullName evidence="1">Uncharacterized protein</fullName>
    </submittedName>
</protein>
<comment type="caution">
    <text evidence="1">The sequence shown here is derived from an EMBL/GenBank/DDBJ whole genome shotgun (WGS) entry which is preliminary data.</text>
</comment>
<sequence>MASGTLPDTPLRLMLKALHIRILLWEIARKGYGTWYPLEDFSARWARSFWNAARCEFKLMSKSQAEEHLPDHLAALLQFECDDVLVDDIVQRAYNLAWNKPSAENSVVDEAMDGVIEDFAIASPLDALAAWRSSLSLRARMELHLDQKAEGSQQEIEGRIDVAIRIAPPASAAHTRALTAKALLVEANRSTSIATAFAALSRDVTSTTTTTTTIMARSTATPTARESSSPSPLPMNFIIPRGPVPADLRLALTFAKHLHLVSFSSSSNSDAHAQVLHFSAMMLNTQTSYSSSLTLLSFVAALKILNVFTGNAQLFALSKPGLERLACAMRIWIGGAEGRRLRVKRGTREWLVEKCLRVGRDVVGMKDENEGLEEEEESDAGYVSQEDEEEARR</sequence>
<gene>
    <name evidence="1" type="ORF">LTS18_012442</name>
</gene>
<evidence type="ECO:0000313" key="1">
    <source>
        <dbReference type="EMBL" id="KAK3063825.1"/>
    </source>
</evidence>
<dbReference type="Proteomes" id="UP001186974">
    <property type="component" value="Unassembled WGS sequence"/>
</dbReference>
<organism evidence="1 2">
    <name type="scientific">Coniosporium uncinatum</name>
    <dbReference type="NCBI Taxonomy" id="93489"/>
    <lineage>
        <taxon>Eukaryota</taxon>
        <taxon>Fungi</taxon>
        <taxon>Dikarya</taxon>
        <taxon>Ascomycota</taxon>
        <taxon>Pezizomycotina</taxon>
        <taxon>Dothideomycetes</taxon>
        <taxon>Dothideomycetes incertae sedis</taxon>
        <taxon>Coniosporium</taxon>
    </lineage>
</organism>
<name>A0ACC3D987_9PEZI</name>
<dbReference type="EMBL" id="JAWDJW010006706">
    <property type="protein sequence ID" value="KAK3063825.1"/>
    <property type="molecule type" value="Genomic_DNA"/>
</dbReference>
<accession>A0ACC3D987</accession>
<keyword evidence="2" id="KW-1185">Reference proteome</keyword>
<reference evidence="1" key="1">
    <citation type="submission" date="2024-09" db="EMBL/GenBank/DDBJ databases">
        <title>Black Yeasts Isolated from many extreme environments.</title>
        <authorList>
            <person name="Coleine C."/>
            <person name="Stajich J.E."/>
            <person name="Selbmann L."/>
        </authorList>
    </citation>
    <scope>NUCLEOTIDE SEQUENCE</scope>
    <source>
        <strain evidence="1">CCFEE 5737</strain>
    </source>
</reference>